<accession>A0A558GSJ4</accession>
<evidence type="ECO:0000256" key="1">
    <source>
        <dbReference type="SAM" id="SignalP"/>
    </source>
</evidence>
<feature type="signal peptide" evidence="1">
    <location>
        <begin position="1"/>
        <end position="27"/>
    </location>
</feature>
<keyword evidence="1" id="KW-0732">Signal</keyword>
<reference evidence="2 3" key="1">
    <citation type="submission" date="2019-07" db="EMBL/GenBank/DDBJ databases">
        <title>Diversity of Bacteria from Kongsfjorden, Arctic.</title>
        <authorList>
            <person name="Yu Y."/>
        </authorList>
    </citation>
    <scope>NUCLEOTIDE SEQUENCE [LARGE SCALE GENOMIC DNA]</scope>
    <source>
        <strain evidence="2 3">SM1928</strain>
    </source>
</reference>
<dbReference type="RefSeq" id="WP_144652382.1">
    <property type="nucleotide sequence ID" value="NZ_VNFK01000016.1"/>
</dbReference>
<evidence type="ECO:0000313" key="3">
    <source>
        <dbReference type="Proteomes" id="UP000316500"/>
    </source>
</evidence>
<gene>
    <name evidence="2" type="ORF">FQP90_17650</name>
</gene>
<name>A0A558GSJ4_PAENT</name>
<dbReference type="AlphaFoldDB" id="A0A558GSJ4"/>
<feature type="chain" id="PRO_5021834996" evidence="1">
    <location>
        <begin position="28"/>
        <end position="183"/>
    </location>
</feature>
<dbReference type="EMBL" id="VNFK01000016">
    <property type="protein sequence ID" value="TVU59859.1"/>
    <property type="molecule type" value="Genomic_DNA"/>
</dbReference>
<dbReference type="Proteomes" id="UP000316500">
    <property type="component" value="Unassembled WGS sequence"/>
</dbReference>
<protein>
    <submittedName>
        <fullName evidence="2">Uncharacterized protein</fullName>
    </submittedName>
</protein>
<evidence type="ECO:0000313" key="2">
    <source>
        <dbReference type="EMBL" id="TVU59859.1"/>
    </source>
</evidence>
<comment type="caution">
    <text evidence="2">The sequence shown here is derived from an EMBL/GenBank/DDBJ whole genome shotgun (WGS) entry which is preliminary data.</text>
</comment>
<sequence length="183" mass="18642">MNRKNVLLPVLGFVLVSTLMAPVPAMAATHQTVSEGNFRANTSDADGAYLSSSLETVQGQKVIRLSAVRAKFEVAADGTLNARDVRGNVLETAPAKASVGGVNYTLSFKVSSNRKTVEVYFQPAGGASAAVPSLRINQGCALNNLLWGLGTGALTGAGAGIPGIFIGGLTGAIFSGIQSATSC</sequence>
<proteinExistence type="predicted"/>
<organism evidence="2 3">
    <name type="scientific">Paenarthrobacter nitroguajacolicus</name>
    <name type="common">Arthrobacter nitroguajacolicus</name>
    <dbReference type="NCBI Taxonomy" id="211146"/>
    <lineage>
        <taxon>Bacteria</taxon>
        <taxon>Bacillati</taxon>
        <taxon>Actinomycetota</taxon>
        <taxon>Actinomycetes</taxon>
        <taxon>Micrococcales</taxon>
        <taxon>Micrococcaceae</taxon>
        <taxon>Paenarthrobacter</taxon>
    </lineage>
</organism>